<protein>
    <submittedName>
        <fullName evidence="1">Uncharacterized protein</fullName>
    </submittedName>
</protein>
<dbReference type="AlphaFoldDB" id="M8C965"/>
<proteinExistence type="predicted"/>
<dbReference type="EnsemblPlants" id="EMT23607">
    <property type="protein sequence ID" value="EMT23607"/>
    <property type="gene ID" value="F775_43569"/>
</dbReference>
<sequence length="62" mass="6739">MEFLMQPIFRTRVGLAGRTRMKLVPAKSSMEARHRGGSAAAPVAACAHVVIFRATAWIDADL</sequence>
<name>M8C965_AEGTA</name>
<organism evidence="1">
    <name type="scientific">Aegilops tauschii</name>
    <name type="common">Tausch's goatgrass</name>
    <name type="synonym">Aegilops squarrosa</name>
    <dbReference type="NCBI Taxonomy" id="37682"/>
    <lineage>
        <taxon>Eukaryota</taxon>
        <taxon>Viridiplantae</taxon>
        <taxon>Streptophyta</taxon>
        <taxon>Embryophyta</taxon>
        <taxon>Tracheophyta</taxon>
        <taxon>Spermatophyta</taxon>
        <taxon>Magnoliopsida</taxon>
        <taxon>Liliopsida</taxon>
        <taxon>Poales</taxon>
        <taxon>Poaceae</taxon>
        <taxon>BOP clade</taxon>
        <taxon>Pooideae</taxon>
        <taxon>Triticodae</taxon>
        <taxon>Triticeae</taxon>
        <taxon>Triticinae</taxon>
        <taxon>Aegilops</taxon>
    </lineage>
</organism>
<evidence type="ECO:0000313" key="1">
    <source>
        <dbReference type="EnsemblPlants" id="EMT23607"/>
    </source>
</evidence>
<reference evidence="1" key="1">
    <citation type="submission" date="2015-06" db="UniProtKB">
        <authorList>
            <consortium name="EnsemblPlants"/>
        </authorList>
    </citation>
    <scope>IDENTIFICATION</scope>
</reference>
<accession>M8C965</accession>